<comment type="caution">
    <text evidence="1">The sequence shown here is derived from an EMBL/GenBank/DDBJ whole genome shotgun (WGS) entry which is preliminary data.</text>
</comment>
<dbReference type="AlphaFoldDB" id="A0AAV7ST46"/>
<evidence type="ECO:0000313" key="1">
    <source>
        <dbReference type="EMBL" id="KAJ1167270.1"/>
    </source>
</evidence>
<dbReference type="Proteomes" id="UP001066276">
    <property type="component" value="Chromosome 4_2"/>
</dbReference>
<reference evidence="1" key="1">
    <citation type="journal article" date="2022" name="bioRxiv">
        <title>Sequencing and chromosome-scale assembly of the giantPleurodeles waltlgenome.</title>
        <authorList>
            <person name="Brown T."/>
            <person name="Elewa A."/>
            <person name="Iarovenko S."/>
            <person name="Subramanian E."/>
            <person name="Araus A.J."/>
            <person name="Petzold A."/>
            <person name="Susuki M."/>
            <person name="Suzuki K.-i.T."/>
            <person name="Hayashi T."/>
            <person name="Toyoda A."/>
            <person name="Oliveira C."/>
            <person name="Osipova E."/>
            <person name="Leigh N.D."/>
            <person name="Simon A."/>
            <person name="Yun M.H."/>
        </authorList>
    </citation>
    <scope>NUCLEOTIDE SEQUENCE</scope>
    <source>
        <strain evidence="1">20211129_DDA</strain>
        <tissue evidence="1">Liver</tissue>
    </source>
</reference>
<proteinExistence type="predicted"/>
<accession>A0AAV7ST46</accession>
<gene>
    <name evidence="1" type="ORF">NDU88_007662</name>
</gene>
<evidence type="ECO:0000313" key="2">
    <source>
        <dbReference type="Proteomes" id="UP001066276"/>
    </source>
</evidence>
<keyword evidence="2" id="KW-1185">Reference proteome</keyword>
<sequence length="121" mass="12806">MTGTAGTLRRCYRWDPPTVLPLGPSDGVLVHPRPGRLLEPHCLPGANSLCCGGGAGAPSHQPAQYSSRPPVASCDCSIALSNASSTGYVVIVYERFAEFENADDFFPAVPEPPKKPTPLRS</sequence>
<dbReference type="EMBL" id="JANPWB010000008">
    <property type="protein sequence ID" value="KAJ1167270.1"/>
    <property type="molecule type" value="Genomic_DNA"/>
</dbReference>
<protein>
    <submittedName>
        <fullName evidence="1">Uncharacterized protein</fullName>
    </submittedName>
</protein>
<organism evidence="1 2">
    <name type="scientific">Pleurodeles waltl</name>
    <name type="common">Iberian ribbed newt</name>
    <dbReference type="NCBI Taxonomy" id="8319"/>
    <lineage>
        <taxon>Eukaryota</taxon>
        <taxon>Metazoa</taxon>
        <taxon>Chordata</taxon>
        <taxon>Craniata</taxon>
        <taxon>Vertebrata</taxon>
        <taxon>Euteleostomi</taxon>
        <taxon>Amphibia</taxon>
        <taxon>Batrachia</taxon>
        <taxon>Caudata</taxon>
        <taxon>Salamandroidea</taxon>
        <taxon>Salamandridae</taxon>
        <taxon>Pleurodelinae</taxon>
        <taxon>Pleurodeles</taxon>
    </lineage>
</organism>
<name>A0AAV7ST46_PLEWA</name>